<evidence type="ECO:0000259" key="5">
    <source>
        <dbReference type="PROSITE" id="PS51379"/>
    </source>
</evidence>
<dbReference type="Gene3D" id="3.30.70.20">
    <property type="match status" value="1"/>
</dbReference>
<protein>
    <recommendedName>
        <fullName evidence="5">4Fe-4S ferredoxin-type domain-containing protein</fullName>
    </recommendedName>
</protein>
<feature type="transmembrane region" description="Helical" evidence="4">
    <location>
        <begin position="53"/>
        <end position="73"/>
    </location>
</feature>
<accession>A0A371AVR1</accession>
<keyword evidence="7" id="KW-1185">Reference proteome</keyword>
<evidence type="ECO:0000256" key="1">
    <source>
        <dbReference type="ARBA" id="ARBA00022723"/>
    </source>
</evidence>
<keyword evidence="2" id="KW-0408">Iron</keyword>
<dbReference type="SUPFAM" id="SSF54862">
    <property type="entry name" value="4Fe-4S ferredoxins"/>
    <property type="match status" value="1"/>
</dbReference>
<evidence type="ECO:0000313" key="6">
    <source>
        <dbReference type="EMBL" id="RDU23674.1"/>
    </source>
</evidence>
<proteinExistence type="predicted"/>
<reference evidence="6 7" key="1">
    <citation type="submission" date="2018-07" db="EMBL/GenBank/DDBJ databases">
        <title>Anaerosacharophilus polymeroproducens gen. nov. sp. nov., an anaerobic bacterium isolated from salt field.</title>
        <authorList>
            <person name="Kim W."/>
            <person name="Yang S.-H."/>
            <person name="Oh J."/>
            <person name="Lee J.-H."/>
            <person name="Kwon K.K."/>
        </authorList>
    </citation>
    <scope>NUCLEOTIDE SEQUENCE [LARGE SCALE GENOMIC DNA]</scope>
    <source>
        <strain evidence="6 7">MCWD5</strain>
    </source>
</reference>
<dbReference type="InterPro" id="IPR017896">
    <property type="entry name" value="4Fe4S_Fe-S-bd"/>
</dbReference>
<dbReference type="PROSITE" id="PS00198">
    <property type="entry name" value="4FE4S_FER_1"/>
    <property type="match status" value="1"/>
</dbReference>
<evidence type="ECO:0000256" key="4">
    <source>
        <dbReference type="SAM" id="Phobius"/>
    </source>
</evidence>
<dbReference type="EMBL" id="QRCT01000019">
    <property type="protein sequence ID" value="RDU23674.1"/>
    <property type="molecule type" value="Genomic_DNA"/>
</dbReference>
<feature type="domain" description="4Fe-4S ferredoxin-type" evidence="5">
    <location>
        <begin position="30"/>
        <end position="59"/>
    </location>
</feature>
<dbReference type="OrthoDB" id="9813995at2"/>
<keyword evidence="1" id="KW-0479">Metal-binding</keyword>
<evidence type="ECO:0000256" key="3">
    <source>
        <dbReference type="ARBA" id="ARBA00023014"/>
    </source>
</evidence>
<comment type="caution">
    <text evidence="6">The sequence shown here is derived from an EMBL/GenBank/DDBJ whole genome shotgun (WGS) entry which is preliminary data.</text>
</comment>
<dbReference type="GO" id="GO:0051536">
    <property type="term" value="F:iron-sulfur cluster binding"/>
    <property type="evidence" value="ECO:0007669"/>
    <property type="project" value="UniProtKB-KW"/>
</dbReference>
<dbReference type="Proteomes" id="UP000255036">
    <property type="component" value="Unassembled WGS sequence"/>
</dbReference>
<evidence type="ECO:0000256" key="2">
    <source>
        <dbReference type="ARBA" id="ARBA00023004"/>
    </source>
</evidence>
<dbReference type="PROSITE" id="PS51379">
    <property type="entry name" value="4FE4S_FER_2"/>
    <property type="match status" value="1"/>
</dbReference>
<keyword evidence="4" id="KW-0812">Transmembrane</keyword>
<sequence>MNKRNLVTDNTIYIIYTICPVGALKQSGFDAPTVDLDACISCGKCTKFCPRKALVLVLCFQLMYIVNFLLIHVY</sequence>
<dbReference type="AlphaFoldDB" id="A0A371AVR1"/>
<organism evidence="6 7">
    <name type="scientific">Anaerosacchariphilus polymeriproducens</name>
    <dbReference type="NCBI Taxonomy" id="1812858"/>
    <lineage>
        <taxon>Bacteria</taxon>
        <taxon>Bacillati</taxon>
        <taxon>Bacillota</taxon>
        <taxon>Clostridia</taxon>
        <taxon>Lachnospirales</taxon>
        <taxon>Lachnospiraceae</taxon>
        <taxon>Anaerosacchariphilus</taxon>
    </lineage>
</organism>
<keyword evidence="3" id="KW-0411">Iron-sulfur</keyword>
<keyword evidence="4" id="KW-1133">Transmembrane helix</keyword>
<dbReference type="GO" id="GO:0046872">
    <property type="term" value="F:metal ion binding"/>
    <property type="evidence" value="ECO:0007669"/>
    <property type="project" value="UniProtKB-KW"/>
</dbReference>
<keyword evidence="4" id="KW-0472">Membrane</keyword>
<evidence type="ECO:0000313" key="7">
    <source>
        <dbReference type="Proteomes" id="UP000255036"/>
    </source>
</evidence>
<dbReference type="Pfam" id="PF00037">
    <property type="entry name" value="Fer4"/>
    <property type="match status" value="1"/>
</dbReference>
<name>A0A371AVR1_9FIRM</name>
<dbReference type="InterPro" id="IPR017900">
    <property type="entry name" value="4Fe4S_Fe_S_CS"/>
</dbReference>
<gene>
    <name evidence="6" type="ORF">DWV06_07380</name>
</gene>